<dbReference type="GeneID" id="92832374"/>
<evidence type="ECO:0000313" key="3">
    <source>
        <dbReference type="EMBL" id="MBC5663029.1"/>
    </source>
</evidence>
<feature type="transmembrane region" description="Helical" evidence="2">
    <location>
        <begin position="28"/>
        <end position="50"/>
    </location>
</feature>
<protein>
    <submittedName>
        <fullName evidence="3">Uncharacterized protein</fullName>
    </submittedName>
</protein>
<gene>
    <name evidence="3" type="ORF">H8S09_09020</name>
</gene>
<dbReference type="EMBL" id="JACOOX010000004">
    <property type="protein sequence ID" value="MBC5663029.1"/>
    <property type="molecule type" value="Genomic_DNA"/>
</dbReference>
<keyword evidence="2" id="KW-1133">Transmembrane helix</keyword>
<feature type="transmembrane region" description="Helical" evidence="2">
    <location>
        <begin position="87"/>
        <end position="110"/>
    </location>
</feature>
<comment type="caution">
    <text evidence="3">The sequence shown here is derived from an EMBL/GenBank/DDBJ whole genome shotgun (WGS) entry which is preliminary data.</text>
</comment>
<keyword evidence="4" id="KW-1185">Reference proteome</keyword>
<name>A0A8I0AH78_9FIRM</name>
<accession>A0A8I0AH78</accession>
<dbReference type="AlphaFoldDB" id="A0A8I0AH78"/>
<reference evidence="3 4" key="1">
    <citation type="submission" date="2020-08" db="EMBL/GenBank/DDBJ databases">
        <title>Genome public.</title>
        <authorList>
            <person name="Liu C."/>
            <person name="Sun Q."/>
        </authorList>
    </citation>
    <scope>NUCLEOTIDE SEQUENCE [LARGE SCALE GENOMIC DNA]</scope>
    <source>
        <strain evidence="3 4">NSJ-10</strain>
    </source>
</reference>
<sequence>MSMSNETTNDVNDSNTVSEDKSPFTSTALGYIVEHILLAAVLGYDLLHFLPKFIRIAAFDESVVCLAVCLLISCAVGILITWRDRKWQYICVNVLAGLGAYVAWTFMDYLSSDRFRLILTIAVCVAIVGMGLAVFRRKKNESSNGDLKVDGRGNVPGLQIAWLGAYLAAVTACIFMPISVKCMDDAEIKSTYYEKVGYDAVADDAYEPTYVYGDEYSLDNNIETIKNIDDSIWSTISDAEKEATLQAVAYAYANDQGLGSKMQFVFSDDSYEDEYGKYEYNADQSTVYISTECLSDSETACQAVIHQVYHIYQQELCDIYITLTDTQRAFWKFDNCAAYIRYLNGDPLLGYENDDDKRSFEFLAELTGETETRYYRNYVYNYLNPDQED</sequence>
<dbReference type="RefSeq" id="WP_118484219.1">
    <property type="nucleotide sequence ID" value="NZ_JACOOX010000004.1"/>
</dbReference>
<keyword evidence="2" id="KW-0812">Transmembrane</keyword>
<evidence type="ECO:0000256" key="1">
    <source>
        <dbReference type="SAM" id="MobiDB-lite"/>
    </source>
</evidence>
<proteinExistence type="predicted"/>
<organism evidence="3 4">
    <name type="scientific">Coprococcus hominis</name>
    <name type="common">ex Liu et al. 2022</name>
    <dbReference type="NCBI Taxonomy" id="2763039"/>
    <lineage>
        <taxon>Bacteria</taxon>
        <taxon>Bacillati</taxon>
        <taxon>Bacillota</taxon>
        <taxon>Clostridia</taxon>
        <taxon>Lachnospirales</taxon>
        <taxon>Lachnospiraceae</taxon>
        <taxon>Coprococcus</taxon>
    </lineage>
</organism>
<feature type="transmembrane region" description="Helical" evidence="2">
    <location>
        <begin position="160"/>
        <end position="180"/>
    </location>
</feature>
<feature type="region of interest" description="Disordered" evidence="1">
    <location>
        <begin position="1"/>
        <end position="21"/>
    </location>
</feature>
<dbReference type="Proteomes" id="UP000615234">
    <property type="component" value="Unassembled WGS sequence"/>
</dbReference>
<keyword evidence="2" id="KW-0472">Membrane</keyword>
<feature type="transmembrane region" description="Helical" evidence="2">
    <location>
        <begin position="117"/>
        <end position="135"/>
    </location>
</feature>
<evidence type="ECO:0000256" key="2">
    <source>
        <dbReference type="SAM" id="Phobius"/>
    </source>
</evidence>
<feature type="transmembrane region" description="Helical" evidence="2">
    <location>
        <begin position="62"/>
        <end position="81"/>
    </location>
</feature>
<evidence type="ECO:0000313" key="4">
    <source>
        <dbReference type="Proteomes" id="UP000615234"/>
    </source>
</evidence>